<accession>A0A8D8ZE40</accession>
<dbReference type="AlphaFoldDB" id="A0A8D8ZE40"/>
<feature type="compositionally biased region" description="Basic residues" evidence="1">
    <location>
        <begin position="43"/>
        <end position="84"/>
    </location>
</feature>
<evidence type="ECO:0000313" key="2">
    <source>
        <dbReference type="EMBL" id="CAG6744471.1"/>
    </source>
</evidence>
<proteinExistence type="predicted"/>
<reference evidence="2" key="1">
    <citation type="submission" date="2021-05" db="EMBL/GenBank/DDBJ databases">
        <authorList>
            <person name="Alioto T."/>
            <person name="Alioto T."/>
            <person name="Gomez Garrido J."/>
        </authorList>
    </citation>
    <scope>NUCLEOTIDE SEQUENCE</scope>
</reference>
<feature type="region of interest" description="Disordered" evidence="1">
    <location>
        <begin position="41"/>
        <end position="84"/>
    </location>
</feature>
<evidence type="ECO:0000256" key="1">
    <source>
        <dbReference type="SAM" id="MobiDB-lite"/>
    </source>
</evidence>
<dbReference type="EMBL" id="HBUF01467835">
    <property type="protein sequence ID" value="CAG6744471.1"/>
    <property type="molecule type" value="Transcribed_RNA"/>
</dbReference>
<protein>
    <submittedName>
        <fullName evidence="2">Uncharacterized protein</fullName>
    </submittedName>
</protein>
<sequence length="129" mass="16011">MNAIMLSGQNQFSGRIRGYLYYVCTLYAACRRLKEKKTGLDRRRQRWKRRKKRRKMWRGRRKKKMRWRRKNRKSRRKNKKKEVRKMHLKKVKSLKPTNCEDSCISHINYKGKPSVTNRRTQYIIFFVLT</sequence>
<organism evidence="2">
    <name type="scientific">Cacopsylla melanoneura</name>
    <dbReference type="NCBI Taxonomy" id="428564"/>
    <lineage>
        <taxon>Eukaryota</taxon>
        <taxon>Metazoa</taxon>
        <taxon>Ecdysozoa</taxon>
        <taxon>Arthropoda</taxon>
        <taxon>Hexapoda</taxon>
        <taxon>Insecta</taxon>
        <taxon>Pterygota</taxon>
        <taxon>Neoptera</taxon>
        <taxon>Paraneoptera</taxon>
        <taxon>Hemiptera</taxon>
        <taxon>Sternorrhyncha</taxon>
        <taxon>Psylloidea</taxon>
        <taxon>Psyllidae</taxon>
        <taxon>Psyllinae</taxon>
        <taxon>Cacopsylla</taxon>
    </lineage>
</organism>
<name>A0A8D8ZE40_9HEMI</name>